<protein>
    <recommendedName>
        <fullName evidence="3">HNH endonuclease</fullName>
    </recommendedName>
</protein>
<evidence type="ECO:0000313" key="2">
    <source>
        <dbReference type="Proteomes" id="UP001565236"/>
    </source>
</evidence>
<evidence type="ECO:0008006" key="3">
    <source>
        <dbReference type="Google" id="ProtNLM"/>
    </source>
</evidence>
<dbReference type="Proteomes" id="UP001565236">
    <property type="component" value="Unassembled WGS sequence"/>
</dbReference>
<name>A0ABV4DQM7_9LACO</name>
<proteinExistence type="predicted"/>
<dbReference type="RefSeq" id="WP_369941391.1">
    <property type="nucleotide sequence ID" value="NZ_JBCLUF010000010.1"/>
</dbReference>
<keyword evidence="2" id="KW-1185">Reference proteome</keyword>
<comment type="caution">
    <text evidence="1">The sequence shown here is derived from an EMBL/GenBank/DDBJ whole genome shotgun (WGS) entry which is preliminary data.</text>
</comment>
<evidence type="ECO:0000313" key="1">
    <source>
        <dbReference type="EMBL" id="MEY8662072.1"/>
    </source>
</evidence>
<dbReference type="EMBL" id="JBCLUF010000010">
    <property type="protein sequence ID" value="MEY8662072.1"/>
    <property type="molecule type" value="Genomic_DNA"/>
</dbReference>
<accession>A0ABV4DQM7</accession>
<reference evidence="1 2" key="1">
    <citation type="submission" date="2024-03" db="EMBL/GenBank/DDBJ databases">
        <title>Mouse gut bacterial collection (mGBC) of GemPharmatech.</title>
        <authorList>
            <person name="He Y."/>
            <person name="Dong L."/>
            <person name="Wu D."/>
            <person name="Gao X."/>
            <person name="Lin Z."/>
        </authorList>
    </citation>
    <scope>NUCLEOTIDE SEQUENCE [LARGE SCALE GENOMIC DNA]</scope>
    <source>
        <strain evidence="1 2">15-30</strain>
    </source>
</reference>
<gene>
    <name evidence="1" type="ORF">AALT52_04090</name>
</gene>
<organism evidence="1 2">
    <name type="scientific">Ligilactobacillus faecis</name>
    <dbReference type="NCBI Taxonomy" id="762833"/>
    <lineage>
        <taxon>Bacteria</taxon>
        <taxon>Bacillati</taxon>
        <taxon>Bacillota</taxon>
        <taxon>Bacilli</taxon>
        <taxon>Lactobacillales</taxon>
        <taxon>Lactobacillaceae</taxon>
        <taxon>Ligilactobacillus</taxon>
    </lineage>
</organism>
<sequence length="159" mass="18760">MEKKLDIELVKILTQPIVPPVLHYVTPRKIMGQSKWNKLKQEYLLLADHHCMICQRYVSHTPGDWLELHERYEYDFENLVQKLVGYVSICHECHMFIHQGLLRIQLKSGEISAENYQKILDKGNGLLRQFGLQKITYPSEEVFLSPDWKLDFDGKLYGK</sequence>